<dbReference type="EMBL" id="JAKOGI010000816">
    <property type="protein sequence ID" value="KAJ8430210.1"/>
    <property type="molecule type" value="Genomic_DNA"/>
</dbReference>
<dbReference type="Pfam" id="PF13041">
    <property type="entry name" value="PPR_2"/>
    <property type="match status" value="5"/>
</dbReference>
<evidence type="ECO:0000313" key="4">
    <source>
        <dbReference type="EMBL" id="KAJ8430210.1"/>
    </source>
</evidence>
<dbReference type="InterPro" id="IPR002885">
    <property type="entry name" value="PPR_rpt"/>
</dbReference>
<feature type="repeat" description="PPR" evidence="3">
    <location>
        <begin position="61"/>
        <end position="95"/>
    </location>
</feature>
<protein>
    <recommendedName>
        <fullName evidence="6">Pentatricopeptide repeat-containing protein</fullName>
    </recommendedName>
</protein>
<feature type="repeat" description="PPR" evidence="3">
    <location>
        <begin position="468"/>
        <end position="502"/>
    </location>
</feature>
<evidence type="ECO:0000256" key="1">
    <source>
        <dbReference type="ARBA" id="ARBA00022737"/>
    </source>
</evidence>
<dbReference type="Gene3D" id="1.25.40.10">
    <property type="entry name" value="Tetratricopeptide repeat domain"/>
    <property type="match status" value="5"/>
</dbReference>
<comment type="caution">
    <text evidence="4">The sequence shown here is derived from an EMBL/GenBank/DDBJ whole genome shotgun (WGS) entry which is preliminary data.</text>
</comment>
<dbReference type="GO" id="GO:0005739">
    <property type="term" value="C:mitochondrion"/>
    <property type="evidence" value="ECO:0007669"/>
    <property type="project" value="UniProtKB-ARBA"/>
</dbReference>
<dbReference type="InterPro" id="IPR046960">
    <property type="entry name" value="PPR_At4g14850-like_plant"/>
</dbReference>
<evidence type="ECO:0008006" key="6">
    <source>
        <dbReference type="Google" id="ProtNLM"/>
    </source>
</evidence>
<dbReference type="InterPro" id="IPR046848">
    <property type="entry name" value="E_motif"/>
</dbReference>
<dbReference type="FunFam" id="1.25.40.10:FF:000205">
    <property type="entry name" value="Pentatricopeptide repeat-containing protein, mitochondrial"/>
    <property type="match status" value="1"/>
</dbReference>
<dbReference type="NCBIfam" id="TIGR00756">
    <property type="entry name" value="PPR"/>
    <property type="match status" value="5"/>
</dbReference>
<dbReference type="Pfam" id="PF01535">
    <property type="entry name" value="PPR"/>
    <property type="match status" value="1"/>
</dbReference>
<sequence>MRKLSSVARSCIYQASANHCRALKFGINEDVYTANNIITGYTKCGLLSVAHDLFDKMPRRDTVSWNAMIAGCVNSGDFDASWDLFNDMRRHGFLVDGYTFGSALKGIACNAELDSGEQLHSLIIKMGCLSNVFTGSALLNMYAKCGRIDNAHIVFHSISERNSVSWNAMISGYAEQGEFEAALQLLVSMDREGIKIEDGTVAPFLTLLNGSEFFTLTTQLHAKILKSGLISNNVVCNAVLTSYSECESLENAEKVFYGAFDVHDLITWNSMLGAYLLHHKERLALQLFLQMQEFGFEPDIYTYTSVLSACFEDAYQVHGKCLHCLTIKRGLESSIAISNALIAMYLKSAGKSTADALKLFDSIDHKDSVSWNSVLTGFSQFGLSEDAVKFFENMRSHDVGIDHYSFSAVLRSCADLATLQLGRQVHVLALKSGLQSNEHVASSLILMYSKCGLLEHARRSFEDTPNDSPITWNFIIFGYAQHGQGEAALELFHQMTEYKVKLNHITFVAVLTACSHMGWVEEGRHILRTMESDYGVPLRMEHYACAIDLFGRAGLLDEAKALIKSMPFEPDAMVWRTLLGACRNCGDVELASQVASHLLEIDPEEHCTYVILSDMYGRLKKWEEKASLTRLMRERGVKKVPGWSWIELNNEAHAFNAEDSSHPAPWFTPTLMVAGRDYSYPEKTD</sequence>
<comment type="similarity">
    <text evidence="2">Belongs to the PPR family. PCMP-E subfamily.</text>
</comment>
<feature type="repeat" description="PPR" evidence="3">
    <location>
        <begin position="162"/>
        <end position="196"/>
    </location>
</feature>
<dbReference type="PANTHER" id="PTHR47926">
    <property type="entry name" value="PENTATRICOPEPTIDE REPEAT-CONTAINING PROTEIN"/>
    <property type="match status" value="1"/>
</dbReference>
<name>A0A9Q1JSP4_9CARY</name>
<proteinExistence type="inferred from homology"/>
<feature type="repeat" description="PPR" evidence="3">
    <location>
        <begin position="367"/>
        <end position="401"/>
    </location>
</feature>
<keyword evidence="5" id="KW-1185">Reference proteome</keyword>
<dbReference type="GO" id="GO:0009451">
    <property type="term" value="P:RNA modification"/>
    <property type="evidence" value="ECO:0007669"/>
    <property type="project" value="InterPro"/>
</dbReference>
<gene>
    <name evidence="4" type="ORF">Cgig2_006718</name>
</gene>
<dbReference type="SUPFAM" id="SSF48452">
    <property type="entry name" value="TPR-like"/>
    <property type="match status" value="1"/>
</dbReference>
<feature type="repeat" description="PPR" evidence="3">
    <location>
        <begin position="30"/>
        <end position="60"/>
    </location>
</feature>
<dbReference type="PANTHER" id="PTHR47926:SF372">
    <property type="entry name" value="PENTATRICOPEPTIDE REPEAT-CONTAINING PROTEIN"/>
    <property type="match status" value="1"/>
</dbReference>
<dbReference type="GO" id="GO:0099402">
    <property type="term" value="P:plant organ development"/>
    <property type="evidence" value="ECO:0007669"/>
    <property type="project" value="UniProtKB-ARBA"/>
</dbReference>
<dbReference type="OrthoDB" id="1929236at2759"/>
<dbReference type="GO" id="GO:0003723">
    <property type="term" value="F:RNA binding"/>
    <property type="evidence" value="ECO:0007669"/>
    <property type="project" value="InterPro"/>
</dbReference>
<dbReference type="AlphaFoldDB" id="A0A9Q1JSP4"/>
<dbReference type="PROSITE" id="PS51375">
    <property type="entry name" value="PPR"/>
    <property type="match status" value="6"/>
</dbReference>
<reference evidence="4" key="1">
    <citation type="submission" date="2022-04" db="EMBL/GenBank/DDBJ databases">
        <title>Carnegiea gigantea Genome sequencing and assembly v2.</title>
        <authorList>
            <person name="Copetti D."/>
            <person name="Sanderson M.J."/>
            <person name="Burquez A."/>
            <person name="Wojciechowski M.F."/>
        </authorList>
    </citation>
    <scope>NUCLEOTIDE SEQUENCE</scope>
    <source>
        <strain evidence="4">SGP5-SGP5p</strain>
        <tissue evidence="4">Aerial part</tissue>
    </source>
</reference>
<dbReference type="FunFam" id="1.25.40.10:FF:001386">
    <property type="entry name" value="Pentatricopeptide repeat-containing protein At3g26782, mitochondrial"/>
    <property type="match status" value="1"/>
</dbReference>
<keyword evidence="1" id="KW-0677">Repeat</keyword>
<dbReference type="Proteomes" id="UP001153076">
    <property type="component" value="Unassembled WGS sequence"/>
</dbReference>
<dbReference type="InterPro" id="IPR011990">
    <property type="entry name" value="TPR-like_helical_dom_sf"/>
</dbReference>
<evidence type="ECO:0000256" key="3">
    <source>
        <dbReference type="PROSITE-ProRule" id="PRU00708"/>
    </source>
</evidence>
<dbReference type="Pfam" id="PF20431">
    <property type="entry name" value="E_motif"/>
    <property type="match status" value="1"/>
</dbReference>
<dbReference type="FunFam" id="1.25.40.10:FF:000158">
    <property type="entry name" value="pentatricopeptide repeat-containing protein At2g33680"/>
    <property type="match status" value="1"/>
</dbReference>
<evidence type="ECO:0000313" key="5">
    <source>
        <dbReference type="Proteomes" id="UP001153076"/>
    </source>
</evidence>
<accession>A0A9Q1JSP4</accession>
<evidence type="ECO:0000256" key="2">
    <source>
        <dbReference type="ARBA" id="ARBA00061659"/>
    </source>
</evidence>
<feature type="repeat" description="PPR" evidence="3">
    <location>
        <begin position="264"/>
        <end position="298"/>
    </location>
</feature>
<organism evidence="4 5">
    <name type="scientific">Carnegiea gigantea</name>
    <dbReference type="NCBI Taxonomy" id="171969"/>
    <lineage>
        <taxon>Eukaryota</taxon>
        <taxon>Viridiplantae</taxon>
        <taxon>Streptophyta</taxon>
        <taxon>Embryophyta</taxon>
        <taxon>Tracheophyta</taxon>
        <taxon>Spermatophyta</taxon>
        <taxon>Magnoliopsida</taxon>
        <taxon>eudicotyledons</taxon>
        <taxon>Gunneridae</taxon>
        <taxon>Pentapetalae</taxon>
        <taxon>Caryophyllales</taxon>
        <taxon>Cactineae</taxon>
        <taxon>Cactaceae</taxon>
        <taxon>Cactoideae</taxon>
        <taxon>Echinocereeae</taxon>
        <taxon>Carnegiea</taxon>
    </lineage>
</organism>